<evidence type="ECO:0000313" key="2">
    <source>
        <dbReference type="Proteomes" id="UP000033038"/>
    </source>
</evidence>
<dbReference type="HOGENOM" id="CLU_2271027_0_0_2"/>
<organism evidence="1 2">
    <name type="scientific">Methanosarcina barkeri str. Wiesmoor</name>
    <dbReference type="NCBI Taxonomy" id="1434109"/>
    <lineage>
        <taxon>Archaea</taxon>
        <taxon>Methanobacteriati</taxon>
        <taxon>Methanobacteriota</taxon>
        <taxon>Stenosarchaea group</taxon>
        <taxon>Methanomicrobia</taxon>
        <taxon>Methanosarcinales</taxon>
        <taxon>Methanosarcinaceae</taxon>
        <taxon>Methanosarcina</taxon>
    </lineage>
</organism>
<dbReference type="EMBL" id="CP009526">
    <property type="protein sequence ID" value="AKB52002.1"/>
    <property type="molecule type" value="Genomic_DNA"/>
</dbReference>
<reference evidence="1 2" key="1">
    <citation type="submission" date="2014-07" db="EMBL/GenBank/DDBJ databases">
        <title>Methanogenic archaea and the global carbon cycle.</title>
        <authorList>
            <person name="Henriksen J.R."/>
            <person name="Luke J."/>
            <person name="Reinhart S."/>
            <person name="Benedict M.N."/>
            <person name="Youngblut N.D."/>
            <person name="Metcalf M.E."/>
            <person name="Whitaker R.J."/>
            <person name="Metcalf W.W."/>
        </authorList>
    </citation>
    <scope>NUCLEOTIDE SEQUENCE [LARGE SCALE GENOMIC DNA]</scope>
    <source>
        <strain evidence="1 2">Wiesmoor</strain>
    </source>
</reference>
<protein>
    <submittedName>
        <fullName evidence="1">Uncharacterized protein</fullName>
    </submittedName>
</protein>
<dbReference type="GeneID" id="68903988"/>
<proteinExistence type="predicted"/>
<dbReference type="AlphaFoldDB" id="A0A0E3QLV6"/>
<gene>
    <name evidence="1" type="ORF">MSBRW_2749</name>
</gene>
<dbReference type="Proteomes" id="UP000033038">
    <property type="component" value="Chromosome"/>
</dbReference>
<evidence type="ECO:0000313" key="1">
    <source>
        <dbReference type="EMBL" id="AKB52002.1"/>
    </source>
</evidence>
<name>A0A0E3QLV6_METBA</name>
<sequence length="102" mass="11687">MRIKKQNNKIQSLPAFFKGPKILEPKTISCPDKPITKYFGVRKFPRRHAETPMKKEEKRKYEQTYIENISNLYNIAPGGGCSAGTGVRLGPVPERQLQLRNN</sequence>
<dbReference type="KEGG" id="mbw:MSBRW_2749"/>
<accession>A0A0E3QLV6</accession>
<dbReference type="RefSeq" id="WP_230670187.1">
    <property type="nucleotide sequence ID" value="NZ_CP009526.1"/>
</dbReference>